<dbReference type="InterPro" id="IPR014347">
    <property type="entry name" value="Tautomerase/MIF_sf"/>
</dbReference>
<keyword evidence="1" id="KW-0413">Isomerase</keyword>
<gene>
    <name evidence="3" type="ORF">SAMN04489732_112197</name>
</gene>
<evidence type="ECO:0000259" key="2">
    <source>
        <dbReference type="Pfam" id="PF01361"/>
    </source>
</evidence>
<accession>A0A1H8Y9G9</accession>
<dbReference type="Proteomes" id="UP000198582">
    <property type="component" value="Unassembled WGS sequence"/>
</dbReference>
<evidence type="ECO:0000256" key="1">
    <source>
        <dbReference type="ARBA" id="ARBA00023235"/>
    </source>
</evidence>
<name>A0A1H8Y9G9_9PSEU</name>
<dbReference type="InterPro" id="IPR004370">
    <property type="entry name" value="4-OT-like_dom"/>
</dbReference>
<sequence length="139" mass="15716">MPMTKIYLRRGTTPEYKRALSDAVHQALVEVLGIPEDDRFHFFHELADENLITEPVSFGLERRRQAIFVQLCFGPRPVEVLNELFAELVANLTDGTGLEPRDIALNVVESPSVNWWVEGRVLNPETGFDERIAADKVPG</sequence>
<organism evidence="3 4">
    <name type="scientific">Amycolatopsis saalfeldensis</name>
    <dbReference type="NCBI Taxonomy" id="394193"/>
    <lineage>
        <taxon>Bacteria</taxon>
        <taxon>Bacillati</taxon>
        <taxon>Actinomycetota</taxon>
        <taxon>Actinomycetes</taxon>
        <taxon>Pseudonocardiales</taxon>
        <taxon>Pseudonocardiaceae</taxon>
        <taxon>Amycolatopsis</taxon>
    </lineage>
</organism>
<dbReference type="GO" id="GO:0016853">
    <property type="term" value="F:isomerase activity"/>
    <property type="evidence" value="ECO:0007669"/>
    <property type="project" value="UniProtKB-KW"/>
</dbReference>
<dbReference type="AlphaFoldDB" id="A0A1H8Y9G9"/>
<protein>
    <submittedName>
        <fullName evidence="3">Phenylpyruvate tautomerase PptA, 4-oxalocrotonate tautomerase family</fullName>
    </submittedName>
</protein>
<keyword evidence="4" id="KW-1185">Reference proteome</keyword>
<evidence type="ECO:0000313" key="3">
    <source>
        <dbReference type="EMBL" id="SEP48930.1"/>
    </source>
</evidence>
<dbReference type="Pfam" id="PF01361">
    <property type="entry name" value="Tautomerase"/>
    <property type="match status" value="1"/>
</dbReference>
<dbReference type="SUPFAM" id="SSF55331">
    <property type="entry name" value="Tautomerase/MIF"/>
    <property type="match status" value="1"/>
</dbReference>
<dbReference type="InterPro" id="IPR037479">
    <property type="entry name" value="Tauto_MSAD"/>
</dbReference>
<proteinExistence type="predicted"/>
<reference evidence="3 4" key="1">
    <citation type="submission" date="2016-10" db="EMBL/GenBank/DDBJ databases">
        <authorList>
            <person name="de Groot N.N."/>
        </authorList>
    </citation>
    <scope>NUCLEOTIDE SEQUENCE [LARGE SCALE GENOMIC DNA]</scope>
    <source>
        <strain evidence="3 4">DSM 44993</strain>
    </source>
</reference>
<keyword evidence="3" id="KW-0670">Pyruvate</keyword>
<evidence type="ECO:0000313" key="4">
    <source>
        <dbReference type="Proteomes" id="UP000198582"/>
    </source>
</evidence>
<dbReference type="PANTHER" id="PTHR38460:SF1">
    <property type="entry name" value="TAUTOMERASE YOLI-RELATED"/>
    <property type="match status" value="1"/>
</dbReference>
<dbReference type="Gene3D" id="3.30.429.10">
    <property type="entry name" value="Macrophage Migration Inhibitory Factor"/>
    <property type="match status" value="1"/>
</dbReference>
<dbReference type="EMBL" id="FOEF01000012">
    <property type="protein sequence ID" value="SEP48930.1"/>
    <property type="molecule type" value="Genomic_DNA"/>
</dbReference>
<dbReference type="RefSeq" id="WP_177231554.1">
    <property type="nucleotide sequence ID" value="NZ_FOEF01000012.1"/>
</dbReference>
<dbReference type="PANTHER" id="PTHR38460">
    <property type="entry name" value="TAUTOMERASE YOLI-RELATED"/>
    <property type="match status" value="1"/>
</dbReference>
<dbReference type="STRING" id="394193.SAMN04489732_112197"/>
<feature type="domain" description="4-oxalocrotonate tautomerase-like" evidence="2">
    <location>
        <begin position="2"/>
        <end position="59"/>
    </location>
</feature>